<evidence type="ECO:0000313" key="8">
    <source>
        <dbReference type="Proteomes" id="UP001549921"/>
    </source>
</evidence>
<dbReference type="SMART" id="SM00220">
    <property type="entry name" value="S_TKc"/>
    <property type="match status" value="1"/>
</dbReference>
<dbReference type="SUPFAM" id="SSF56112">
    <property type="entry name" value="Protein kinase-like (PK-like)"/>
    <property type="match status" value="1"/>
</dbReference>
<evidence type="ECO:0000256" key="2">
    <source>
        <dbReference type="ARBA" id="ARBA00022741"/>
    </source>
</evidence>
<feature type="region of interest" description="Disordered" evidence="5">
    <location>
        <begin position="287"/>
        <end position="309"/>
    </location>
</feature>
<feature type="compositionally biased region" description="Polar residues" evidence="5">
    <location>
        <begin position="254"/>
        <end position="267"/>
    </location>
</feature>
<feature type="region of interest" description="Disordered" evidence="5">
    <location>
        <begin position="876"/>
        <end position="902"/>
    </location>
</feature>
<dbReference type="InterPro" id="IPR001245">
    <property type="entry name" value="Ser-Thr/Tyr_kinase_cat_dom"/>
</dbReference>
<gene>
    <name evidence="7" type="ORF">ABMA28_005641</name>
</gene>
<feature type="region of interest" description="Disordered" evidence="5">
    <location>
        <begin position="943"/>
        <end position="968"/>
    </location>
</feature>
<dbReference type="Proteomes" id="UP001549921">
    <property type="component" value="Unassembled WGS sequence"/>
</dbReference>
<evidence type="ECO:0000256" key="3">
    <source>
        <dbReference type="ARBA" id="ARBA00022777"/>
    </source>
</evidence>
<dbReference type="GO" id="GO:0016301">
    <property type="term" value="F:kinase activity"/>
    <property type="evidence" value="ECO:0007669"/>
    <property type="project" value="UniProtKB-KW"/>
</dbReference>
<dbReference type="GO" id="GO:0005524">
    <property type="term" value="F:ATP binding"/>
    <property type="evidence" value="ECO:0007669"/>
    <property type="project" value="UniProtKB-KW"/>
</dbReference>
<reference evidence="7 8" key="1">
    <citation type="submission" date="2024-06" db="EMBL/GenBank/DDBJ databases">
        <title>A chromosome-level genome assembly of beet webworm, Loxostege sticticalis.</title>
        <authorList>
            <person name="Zhang Y."/>
        </authorList>
    </citation>
    <scope>NUCLEOTIDE SEQUENCE [LARGE SCALE GENOMIC DNA]</scope>
    <source>
        <strain evidence="7">AQ028</strain>
        <tissue evidence="7">Male pupae</tissue>
    </source>
</reference>
<evidence type="ECO:0000259" key="6">
    <source>
        <dbReference type="PROSITE" id="PS50011"/>
    </source>
</evidence>
<keyword evidence="3" id="KW-0418">Kinase</keyword>
<sequence>MKKFINEYKALKSKSETETSKGVRNKGKVDSLQDMGVFKWLRRERVTVTTHHVSPEPTTPEEQCPQSVTQVGTIRTEEYKRDLAEFQARRSAGNKDLQLSPSKKKCGRHSLPVSCTDCAEHDNTFNYEKKSAVKYKKKTHKRVRSAMSDEKIYDNLPNIQFLFQNQVFMPGNVMTSTYSEPHKSRRHSRQRCYRPPDPEFQAQRHIDFNDEDRVDSPEFCKKSSLPFDLRNFLDGARDGEEEIDGVKEGGDVKISSQLSSNGVNNNDSGEDKLWEVMSELKNFDQWADEQLQPRSPNTPKSEDSKSDTSAYGLQIASASNLDVTTDKSKVWNNGKWGVVPVQIKRMPGVTIEHVRKKRNTEINILRKCRHPNIILLMGLYPDVHNNVHIVCERCVDTLYGILHVQGRILTAQSSVNYALDIANALVFLRMQGYVHTELSSKSIMITANDAAKLADLSPCLKLPKARERREKGYEVYSPEPQYATIDDTRETNSVECEPLISNRSSEAYLAANAVSKDYTTCHNSDQYRWQAPELFEPDEEGFVHACSKSDVYSLSLILWECCNAALPWKTLSYEKLKELYVLWKTGIRLPQNGTYPGSLLALLQGGLKVQRSERMDLAVMQDTLQNVKRNIDDLEYIVIPARLSKKKSDFSSMAWDTTSPTDSECLSPQDIQHKAVIHKERDSSTESSEKDCSKSDSPHYERILKSRTEATYAVPEKCFISDEDQVDDRPMLKYDHLPEKDFSSACSTPIAKIRARIKDIGTPGALHRSDSTEYCSILSPNRTSNLGPSDETFKDQIERPTAKLSRSFTPKSYKPLHIKVPECNLDSIKDILKDQNGSERSSYNFDIKNYSLPSTPIARSNKLRKNAWLSGDLSMTRQSTDALQDSKTSSKEDKNEVSYPDTPVVSANISLEKEHVENNSFPDYGMKECSPQSVGTQDSFTGLRTVHQSQTSPESEEPVRERSNSWSFRTSMDRSKYKVEEDVLASVNVKPLVAIHERWIYEANRKTGRSLSLPEDNKCTAIPAVKPASHCVDTLQKSLPQLNVRRPSKPFRAPTSPGIGKTGAQWEQFCYARDTIAKSVNFGSRDSERFHTWKKDTDKGTVTEDLPPKLEPKVDQATDTRSIEEFIRELIRKELQHILHEMSDDGATTTSSIRNEELLNRGVANIIENLKNDDCDQTLKKEPLKSFSRVKINGNNKPLLQITFSRSGDNSLQVLDNCVNVTICEGGGGGREKLNQSMEETLTEDVQVNSLKRCQAFSAIQEAKSTEDLYIDDDLSTQMQENFGGKVKLIPLHGSLHEILCEKEDECCLIKVKQENGCDTIYFRCDNSDTESRDAVDAGGPQDTVVFKRSISLIEERIQRIFPKDKRAHTPVLIRRAKSNTDSLKTRPKSEVFAQRITKESRALSSSSPSLVMTDKNDEVEVNIENVMSYQDSSSEECLKCQAENDDFELLEKKIEEDLANSTLSSLTCGCLEKISEENLSVINEEGTEKE</sequence>
<name>A0ABD0SMJ2_LOXSC</name>
<protein>
    <recommendedName>
        <fullName evidence="6">Protein kinase domain-containing protein</fullName>
    </recommendedName>
</protein>
<dbReference type="PROSITE" id="PS50011">
    <property type="entry name" value="PROTEIN_KINASE_DOM"/>
    <property type="match status" value="1"/>
</dbReference>
<feature type="domain" description="Protein kinase" evidence="6">
    <location>
        <begin position="309"/>
        <end position="624"/>
    </location>
</feature>
<accession>A0ABD0SMJ2</accession>
<feature type="compositionally biased region" description="Polar residues" evidence="5">
    <location>
        <begin position="876"/>
        <end position="887"/>
    </location>
</feature>
<evidence type="ECO:0000313" key="7">
    <source>
        <dbReference type="EMBL" id="KAL0820992.1"/>
    </source>
</evidence>
<organism evidence="7 8">
    <name type="scientific">Loxostege sticticalis</name>
    <name type="common">Beet webworm moth</name>
    <dbReference type="NCBI Taxonomy" id="481309"/>
    <lineage>
        <taxon>Eukaryota</taxon>
        <taxon>Metazoa</taxon>
        <taxon>Ecdysozoa</taxon>
        <taxon>Arthropoda</taxon>
        <taxon>Hexapoda</taxon>
        <taxon>Insecta</taxon>
        <taxon>Pterygota</taxon>
        <taxon>Neoptera</taxon>
        <taxon>Endopterygota</taxon>
        <taxon>Lepidoptera</taxon>
        <taxon>Glossata</taxon>
        <taxon>Ditrysia</taxon>
        <taxon>Pyraloidea</taxon>
        <taxon>Crambidae</taxon>
        <taxon>Pyraustinae</taxon>
        <taxon>Loxostege</taxon>
    </lineage>
</organism>
<proteinExistence type="predicted"/>
<keyword evidence="1" id="KW-0808">Transferase</keyword>
<dbReference type="InterPro" id="IPR011009">
    <property type="entry name" value="Kinase-like_dom_sf"/>
</dbReference>
<dbReference type="PANTHER" id="PTHR44329:SF288">
    <property type="entry name" value="MITOGEN-ACTIVATED PROTEIN KINASE KINASE KINASE 20"/>
    <property type="match status" value="1"/>
</dbReference>
<dbReference type="PANTHER" id="PTHR44329">
    <property type="entry name" value="SERINE/THREONINE-PROTEIN KINASE TNNI3K-RELATED"/>
    <property type="match status" value="1"/>
</dbReference>
<evidence type="ECO:0000256" key="1">
    <source>
        <dbReference type="ARBA" id="ARBA00022679"/>
    </source>
</evidence>
<comment type="caution">
    <text evidence="7">The sequence shown here is derived from an EMBL/GenBank/DDBJ whole genome shotgun (WGS) entry which is preliminary data.</text>
</comment>
<dbReference type="Gene3D" id="3.30.200.20">
    <property type="entry name" value="Phosphorylase Kinase, domain 1"/>
    <property type="match status" value="1"/>
</dbReference>
<feature type="region of interest" description="Disordered" evidence="5">
    <location>
        <begin position="242"/>
        <end position="270"/>
    </location>
</feature>
<dbReference type="EMBL" id="JBEDNZ010000018">
    <property type="protein sequence ID" value="KAL0820992.1"/>
    <property type="molecule type" value="Genomic_DNA"/>
</dbReference>
<keyword evidence="4" id="KW-0067">ATP-binding</keyword>
<evidence type="ECO:0000256" key="4">
    <source>
        <dbReference type="ARBA" id="ARBA00022840"/>
    </source>
</evidence>
<dbReference type="Pfam" id="PF07714">
    <property type="entry name" value="PK_Tyr_Ser-Thr"/>
    <property type="match status" value="2"/>
</dbReference>
<keyword evidence="2" id="KW-0547">Nucleotide-binding</keyword>
<evidence type="ECO:0000256" key="5">
    <source>
        <dbReference type="SAM" id="MobiDB-lite"/>
    </source>
</evidence>
<dbReference type="InterPro" id="IPR000719">
    <property type="entry name" value="Prot_kinase_dom"/>
</dbReference>
<dbReference type="InterPro" id="IPR051681">
    <property type="entry name" value="Ser/Thr_Kinases-Pseudokinases"/>
</dbReference>
<feature type="region of interest" description="Disordered" evidence="5">
    <location>
        <begin position="677"/>
        <end position="700"/>
    </location>
</feature>
<dbReference type="Gene3D" id="1.10.510.10">
    <property type="entry name" value="Transferase(Phosphotransferase) domain 1"/>
    <property type="match status" value="1"/>
</dbReference>